<dbReference type="WBParaSite" id="EVEC_0001090301-mRNA-1">
    <property type="protein sequence ID" value="EVEC_0001090301-mRNA-1"/>
    <property type="gene ID" value="EVEC_0001090301"/>
</dbReference>
<dbReference type="InterPro" id="IPR006876">
    <property type="entry name" value="LMBR1-like_membr_prot"/>
</dbReference>
<keyword evidence="5 6" id="KW-0472">Membrane</keyword>
<dbReference type="EMBL" id="UXUI01010652">
    <property type="protein sequence ID" value="VDD95478.1"/>
    <property type="molecule type" value="Genomic_DNA"/>
</dbReference>
<evidence type="ECO:0000256" key="1">
    <source>
        <dbReference type="ARBA" id="ARBA00004141"/>
    </source>
</evidence>
<evidence type="ECO:0000256" key="6">
    <source>
        <dbReference type="SAM" id="Phobius"/>
    </source>
</evidence>
<keyword evidence="3 6" id="KW-0812">Transmembrane</keyword>
<comment type="subcellular location">
    <subcellularLocation>
        <location evidence="1">Membrane</location>
        <topology evidence="1">Multi-pass membrane protein</topology>
    </subcellularLocation>
</comment>
<feature type="transmembrane region" description="Helical" evidence="6">
    <location>
        <begin position="169"/>
        <end position="192"/>
    </location>
</feature>
<reference evidence="9" key="1">
    <citation type="submission" date="2017-02" db="UniProtKB">
        <authorList>
            <consortium name="WormBaseParasite"/>
        </authorList>
    </citation>
    <scope>IDENTIFICATION</scope>
</reference>
<dbReference type="AlphaFoldDB" id="A0A0N4VJ82"/>
<dbReference type="GO" id="GO:0016020">
    <property type="term" value="C:membrane"/>
    <property type="evidence" value="ECO:0007669"/>
    <property type="project" value="UniProtKB-SubCell"/>
</dbReference>
<evidence type="ECO:0000313" key="7">
    <source>
        <dbReference type="EMBL" id="VDD95478.1"/>
    </source>
</evidence>
<protein>
    <submittedName>
        <fullName evidence="9">LMBR1 domain-containing protein 2</fullName>
    </submittedName>
</protein>
<dbReference type="STRING" id="51028.A0A0N4VJ82"/>
<keyword evidence="4 6" id="KW-1133">Transmembrane helix</keyword>
<feature type="transmembrane region" description="Helical" evidence="6">
    <location>
        <begin position="391"/>
        <end position="414"/>
    </location>
</feature>
<gene>
    <name evidence="7" type="ORF">EVEC_LOCUS10229</name>
</gene>
<feature type="transmembrane region" description="Helical" evidence="6">
    <location>
        <begin position="32"/>
        <end position="52"/>
    </location>
</feature>
<evidence type="ECO:0000313" key="8">
    <source>
        <dbReference type="Proteomes" id="UP000274131"/>
    </source>
</evidence>
<dbReference type="InterPro" id="IPR051584">
    <property type="entry name" value="GPCR-associated_LMBR1"/>
</dbReference>
<evidence type="ECO:0000256" key="5">
    <source>
        <dbReference type="ARBA" id="ARBA00023136"/>
    </source>
</evidence>
<feature type="transmembrane region" description="Helical" evidence="6">
    <location>
        <begin position="99"/>
        <end position="118"/>
    </location>
</feature>
<dbReference type="PANTHER" id="PTHR21355">
    <property type="entry name" value="G-PROTEIN COUPLED RECEPTOR-ASSOCIATED PROTEIN LMBRD2"/>
    <property type="match status" value="1"/>
</dbReference>
<feature type="transmembrane region" description="Helical" evidence="6">
    <location>
        <begin position="348"/>
        <end position="371"/>
    </location>
</feature>
<feature type="transmembrane region" description="Helical" evidence="6">
    <location>
        <begin position="435"/>
        <end position="455"/>
    </location>
</feature>
<proteinExistence type="inferred from homology"/>
<evidence type="ECO:0000256" key="3">
    <source>
        <dbReference type="ARBA" id="ARBA00022692"/>
    </source>
</evidence>
<dbReference type="Pfam" id="PF04791">
    <property type="entry name" value="LMBR1"/>
    <property type="match status" value="1"/>
</dbReference>
<keyword evidence="8" id="KW-1185">Reference proteome</keyword>
<sequence length="633" mass="72669">MTTGLLTFELIFVFCMTVILLNKYGNWRKQHFIVTISTLVGWYFSFIIIFVLPLDIAITFYNRCLVDAKQKKLESNVTLECEEPDGFVEDYVLRRLWRIVYWTAQLLTWIILPLMQSYSNAGDFTTVGRLRSAVYNNVVYYGTYLTVFILLLIYAAFKGISLNGEHLKVILISASNTWGLFLLVVLLGYGLIEVPRQLWQMGDRGYRLNKTYFDIDKLSTDRNEAEDSLHDVYNEARSALSLLRNEHVLREYAQAVLAKFSPDLVSQITSARSTLPAASNVPTDEQSFVANESYLISLHRRVIKVIQMHHRTQAQWQALIRLALHLENVQQAECTGQFVRLDSNEGRWILGVLCFGMTAFIMWSECTFFVVHPTLSLAAKVVGAAALTYHYLQIQIWSVAIIAYLCICAYYTVFKLRIYRYYHLDPHHMTDENSLLFSAMLTPPICLNALGMIHLDSHITADTEFRVETQFTKFMGHLDVIPILAKGINIYLPILIVLLCLGTWFRVGIRLLHSLGIDQFVGDDEMTAELIHGGKALVSLERNKIIRASNRKQRDQYWAEKLAEVNIAKDAQRFRKDKTSSLELQSSNDREYGDREPIMGIDDSEYSFSSHEYFGQTHRDLSAPLPSNVFDDL</sequence>
<evidence type="ECO:0000256" key="4">
    <source>
        <dbReference type="ARBA" id="ARBA00022989"/>
    </source>
</evidence>
<name>A0A0N4VJ82_ENTVE</name>
<dbReference type="PANTHER" id="PTHR21355:SF0">
    <property type="entry name" value="G-PROTEIN COUPLED RECEPTOR-ASSOCIATED PROTEIN LMBRD2"/>
    <property type="match status" value="1"/>
</dbReference>
<dbReference type="OrthoDB" id="203099at2759"/>
<reference evidence="7 8" key="2">
    <citation type="submission" date="2018-10" db="EMBL/GenBank/DDBJ databases">
        <authorList>
            <consortium name="Pathogen Informatics"/>
        </authorList>
    </citation>
    <scope>NUCLEOTIDE SEQUENCE [LARGE SCALE GENOMIC DNA]</scope>
</reference>
<evidence type="ECO:0000313" key="9">
    <source>
        <dbReference type="WBParaSite" id="EVEC_0001090301-mRNA-1"/>
    </source>
</evidence>
<feature type="transmembrane region" description="Helical" evidence="6">
    <location>
        <begin position="6"/>
        <end position="25"/>
    </location>
</feature>
<dbReference type="Proteomes" id="UP000274131">
    <property type="component" value="Unassembled WGS sequence"/>
</dbReference>
<feature type="transmembrane region" description="Helical" evidence="6">
    <location>
        <begin position="138"/>
        <end position="157"/>
    </location>
</feature>
<organism evidence="9">
    <name type="scientific">Enterobius vermicularis</name>
    <name type="common">Human pinworm</name>
    <dbReference type="NCBI Taxonomy" id="51028"/>
    <lineage>
        <taxon>Eukaryota</taxon>
        <taxon>Metazoa</taxon>
        <taxon>Ecdysozoa</taxon>
        <taxon>Nematoda</taxon>
        <taxon>Chromadorea</taxon>
        <taxon>Rhabditida</taxon>
        <taxon>Spirurina</taxon>
        <taxon>Oxyuridomorpha</taxon>
        <taxon>Oxyuroidea</taxon>
        <taxon>Oxyuridae</taxon>
        <taxon>Enterobius</taxon>
    </lineage>
</organism>
<comment type="similarity">
    <text evidence="2">Belongs to the LIMR family.</text>
</comment>
<accession>A0A0N4VJ82</accession>
<feature type="transmembrane region" description="Helical" evidence="6">
    <location>
        <begin position="483"/>
        <end position="505"/>
    </location>
</feature>
<evidence type="ECO:0000256" key="2">
    <source>
        <dbReference type="ARBA" id="ARBA00010487"/>
    </source>
</evidence>